<dbReference type="Gene3D" id="3.20.20.190">
    <property type="entry name" value="Phosphatidylinositol (PI) phosphodiesterase"/>
    <property type="match status" value="1"/>
</dbReference>
<evidence type="ECO:0000313" key="2">
    <source>
        <dbReference type="EMBL" id="PJJ81742.1"/>
    </source>
</evidence>
<dbReference type="InterPro" id="IPR017946">
    <property type="entry name" value="PLC-like_Pdiesterase_TIM-brl"/>
</dbReference>
<dbReference type="Proteomes" id="UP000231742">
    <property type="component" value="Unassembled WGS sequence"/>
</dbReference>
<dbReference type="InterPro" id="IPR030395">
    <property type="entry name" value="GP_PDE_dom"/>
</dbReference>
<dbReference type="PROSITE" id="PS51704">
    <property type="entry name" value="GP_PDE"/>
    <property type="match status" value="1"/>
</dbReference>
<feature type="domain" description="GP-PDE" evidence="1">
    <location>
        <begin position="2"/>
        <end position="260"/>
    </location>
</feature>
<name>A0A2M9D7U2_9MICO</name>
<dbReference type="AlphaFoldDB" id="A0A2M9D7U2"/>
<comment type="caution">
    <text evidence="2">The sequence shown here is derived from an EMBL/GenBank/DDBJ whole genome shotgun (WGS) entry which is preliminary data.</text>
</comment>
<dbReference type="EMBL" id="PGFH01000001">
    <property type="protein sequence ID" value="PJJ81742.1"/>
    <property type="molecule type" value="Genomic_DNA"/>
</dbReference>
<accession>A0A2M9D7U2</accession>
<dbReference type="PANTHER" id="PTHR46211:SF1">
    <property type="entry name" value="GLYCEROPHOSPHODIESTER PHOSPHODIESTERASE, CYTOPLASMIC"/>
    <property type="match status" value="1"/>
</dbReference>
<dbReference type="RefSeq" id="WP_100388398.1">
    <property type="nucleotide sequence ID" value="NZ_BMZU01000001.1"/>
</dbReference>
<proteinExistence type="predicted"/>
<sequence length="264" mass="27818">MTLVFARRGAADVAPENSLVAIEHALRDGVDGIEVEARLSRDAELVVIRDASVSVSSVAHDGAAKANDGAVEQRVLVEQLTLAELKTVDIGGRHDGCGGTRIPTLAEVFDLLAGSDAHLVVDIKEDPQHREGASPAAIAVAELVRKRDLHDRVTLTSTNHISMAAISVAHPKLQVGLRHLVVMEESAQYAAELGAGSLHPVSVGAAVGDVNDEERSVMVCASTLVAAFWPVSEEDQLDQLFELGVDAVVTDSYQSALTRRGASA</sequence>
<dbReference type="SUPFAM" id="SSF51695">
    <property type="entry name" value="PLC-like phosphodiesterases"/>
    <property type="match status" value="1"/>
</dbReference>
<protein>
    <submittedName>
        <fullName evidence="2">Glycerophosphoryl diester phosphodiesterase</fullName>
    </submittedName>
</protein>
<keyword evidence="3" id="KW-1185">Reference proteome</keyword>
<reference evidence="2 3" key="1">
    <citation type="submission" date="2017-11" db="EMBL/GenBank/DDBJ databases">
        <title>Genomic Encyclopedia of Archaeal and Bacterial Type Strains, Phase II (KMG-II): From Individual Species to Whole Genera.</title>
        <authorList>
            <person name="Goeker M."/>
        </authorList>
    </citation>
    <scope>NUCLEOTIDE SEQUENCE [LARGE SCALE GENOMIC DNA]</scope>
    <source>
        <strain evidence="2 3">DSM 16400</strain>
    </source>
</reference>
<dbReference type="GO" id="GO:0006629">
    <property type="term" value="P:lipid metabolic process"/>
    <property type="evidence" value="ECO:0007669"/>
    <property type="project" value="InterPro"/>
</dbReference>
<organism evidence="2 3">
    <name type="scientific">Salinibacterium amurskyense</name>
    <dbReference type="NCBI Taxonomy" id="205941"/>
    <lineage>
        <taxon>Bacteria</taxon>
        <taxon>Bacillati</taxon>
        <taxon>Actinomycetota</taxon>
        <taxon>Actinomycetes</taxon>
        <taxon>Micrococcales</taxon>
        <taxon>Microbacteriaceae</taxon>
        <taxon>Salinibacterium</taxon>
    </lineage>
</organism>
<dbReference type="GO" id="GO:0008081">
    <property type="term" value="F:phosphoric diester hydrolase activity"/>
    <property type="evidence" value="ECO:0007669"/>
    <property type="project" value="InterPro"/>
</dbReference>
<gene>
    <name evidence="2" type="ORF">CLV85_0923</name>
</gene>
<dbReference type="OrthoDB" id="9758957at2"/>
<dbReference type="Pfam" id="PF03009">
    <property type="entry name" value="GDPD"/>
    <property type="match status" value="1"/>
</dbReference>
<dbReference type="PANTHER" id="PTHR46211">
    <property type="entry name" value="GLYCEROPHOSPHORYL DIESTER PHOSPHODIESTERASE"/>
    <property type="match status" value="1"/>
</dbReference>
<evidence type="ECO:0000313" key="3">
    <source>
        <dbReference type="Proteomes" id="UP000231742"/>
    </source>
</evidence>
<evidence type="ECO:0000259" key="1">
    <source>
        <dbReference type="PROSITE" id="PS51704"/>
    </source>
</evidence>